<dbReference type="OrthoDB" id="3945172at2759"/>
<dbReference type="AlphaFoldDB" id="A0A9P4NVW4"/>
<organism evidence="2 3">
    <name type="scientific">Tothia fuscella</name>
    <dbReference type="NCBI Taxonomy" id="1048955"/>
    <lineage>
        <taxon>Eukaryota</taxon>
        <taxon>Fungi</taxon>
        <taxon>Dikarya</taxon>
        <taxon>Ascomycota</taxon>
        <taxon>Pezizomycotina</taxon>
        <taxon>Dothideomycetes</taxon>
        <taxon>Pleosporomycetidae</taxon>
        <taxon>Venturiales</taxon>
        <taxon>Cylindrosympodiaceae</taxon>
        <taxon>Tothia</taxon>
    </lineage>
</organism>
<reference evidence="2" key="1">
    <citation type="journal article" date="2020" name="Stud. Mycol.">
        <title>101 Dothideomycetes genomes: a test case for predicting lifestyles and emergence of pathogens.</title>
        <authorList>
            <person name="Haridas S."/>
            <person name="Albert R."/>
            <person name="Binder M."/>
            <person name="Bloem J."/>
            <person name="Labutti K."/>
            <person name="Salamov A."/>
            <person name="Andreopoulos B."/>
            <person name="Baker S."/>
            <person name="Barry K."/>
            <person name="Bills G."/>
            <person name="Bluhm B."/>
            <person name="Cannon C."/>
            <person name="Castanera R."/>
            <person name="Culley D."/>
            <person name="Daum C."/>
            <person name="Ezra D."/>
            <person name="Gonzalez J."/>
            <person name="Henrissat B."/>
            <person name="Kuo A."/>
            <person name="Liang C."/>
            <person name="Lipzen A."/>
            <person name="Lutzoni F."/>
            <person name="Magnuson J."/>
            <person name="Mondo S."/>
            <person name="Nolan M."/>
            <person name="Ohm R."/>
            <person name="Pangilinan J."/>
            <person name="Park H.-J."/>
            <person name="Ramirez L."/>
            <person name="Alfaro M."/>
            <person name="Sun H."/>
            <person name="Tritt A."/>
            <person name="Yoshinaga Y."/>
            <person name="Zwiers L.-H."/>
            <person name="Turgeon B."/>
            <person name="Goodwin S."/>
            <person name="Spatafora J."/>
            <person name="Crous P."/>
            <person name="Grigoriev I."/>
        </authorList>
    </citation>
    <scope>NUCLEOTIDE SEQUENCE</scope>
    <source>
        <strain evidence="2">CBS 130266</strain>
    </source>
</reference>
<evidence type="ECO:0000256" key="1">
    <source>
        <dbReference type="SAM" id="MobiDB-lite"/>
    </source>
</evidence>
<feature type="region of interest" description="Disordered" evidence="1">
    <location>
        <begin position="18"/>
        <end position="119"/>
    </location>
</feature>
<proteinExistence type="predicted"/>
<name>A0A9P4NVW4_9PEZI</name>
<protein>
    <submittedName>
        <fullName evidence="2">Uncharacterized protein</fullName>
    </submittedName>
</protein>
<sequence length="119" mass="12773">MASSSPSEFLTFMRHISTRQNILRPRIPQRSILQARPLHSTSRWQAGKTDSDALSTESKDELDVQSSAAGKGKKAKAQGDSNAAGQKDDQNATAKAKKDHPEAPDTVIGMQDERGGKGG</sequence>
<dbReference type="Proteomes" id="UP000800235">
    <property type="component" value="Unassembled WGS sequence"/>
</dbReference>
<keyword evidence="3" id="KW-1185">Reference proteome</keyword>
<dbReference type="EMBL" id="MU007026">
    <property type="protein sequence ID" value="KAF2432358.1"/>
    <property type="molecule type" value="Genomic_DNA"/>
</dbReference>
<accession>A0A9P4NVW4</accession>
<gene>
    <name evidence="2" type="ORF">EJ08DRAFT_732448</name>
</gene>
<comment type="caution">
    <text evidence="2">The sequence shown here is derived from an EMBL/GenBank/DDBJ whole genome shotgun (WGS) entry which is preliminary data.</text>
</comment>
<evidence type="ECO:0000313" key="2">
    <source>
        <dbReference type="EMBL" id="KAF2432358.1"/>
    </source>
</evidence>
<evidence type="ECO:0000313" key="3">
    <source>
        <dbReference type="Proteomes" id="UP000800235"/>
    </source>
</evidence>